<evidence type="ECO:0000256" key="6">
    <source>
        <dbReference type="RuleBase" id="RU000553"/>
    </source>
</evidence>
<dbReference type="InterPro" id="IPR036046">
    <property type="entry name" value="Acylphosphatase-like_dom_sf"/>
</dbReference>
<evidence type="ECO:0000256" key="1">
    <source>
        <dbReference type="ARBA" id="ARBA00005614"/>
    </source>
</evidence>
<dbReference type="RefSeq" id="WP_115249623.1">
    <property type="nucleotide sequence ID" value="NZ_UGSP01000001.1"/>
</dbReference>
<dbReference type="GO" id="GO:0003998">
    <property type="term" value="F:acylphosphatase activity"/>
    <property type="evidence" value="ECO:0007669"/>
    <property type="project" value="UniProtKB-EC"/>
</dbReference>
<organism evidence="9 10">
    <name type="scientific">Avibacterium avium</name>
    <name type="common">Pasteurella avium</name>
    <dbReference type="NCBI Taxonomy" id="751"/>
    <lineage>
        <taxon>Bacteria</taxon>
        <taxon>Pseudomonadati</taxon>
        <taxon>Pseudomonadota</taxon>
        <taxon>Gammaproteobacteria</taxon>
        <taxon>Pasteurellales</taxon>
        <taxon>Pasteurellaceae</taxon>
        <taxon>Avibacterium</taxon>
    </lineage>
</organism>
<dbReference type="PROSITE" id="PS51160">
    <property type="entry name" value="ACYLPHOSPHATASE_3"/>
    <property type="match status" value="1"/>
</dbReference>
<dbReference type="PANTHER" id="PTHR47268">
    <property type="entry name" value="ACYLPHOSPHATASE"/>
    <property type="match status" value="1"/>
</dbReference>
<feature type="domain" description="Acylphosphatase-like" evidence="8">
    <location>
        <begin position="3"/>
        <end position="90"/>
    </location>
</feature>
<dbReference type="Proteomes" id="UP000255098">
    <property type="component" value="Unassembled WGS sequence"/>
</dbReference>
<evidence type="ECO:0000313" key="10">
    <source>
        <dbReference type="Proteomes" id="UP000255098"/>
    </source>
</evidence>
<dbReference type="GeneID" id="300133664"/>
<dbReference type="InterPro" id="IPR020456">
    <property type="entry name" value="Acylphosphatase"/>
</dbReference>
<dbReference type="Pfam" id="PF00708">
    <property type="entry name" value="Acylphosphatase"/>
    <property type="match status" value="1"/>
</dbReference>
<dbReference type="PRINTS" id="PR00112">
    <property type="entry name" value="ACYLPHPHTASE"/>
</dbReference>
<dbReference type="InterPro" id="IPR017968">
    <property type="entry name" value="Acylphosphatase_CS"/>
</dbReference>
<dbReference type="NCBIfam" id="NF011019">
    <property type="entry name" value="PRK14448.1"/>
    <property type="match status" value="1"/>
</dbReference>
<accession>A0A379ASZ8</accession>
<dbReference type="SUPFAM" id="SSF54975">
    <property type="entry name" value="Acylphosphatase/BLUF domain-like"/>
    <property type="match status" value="1"/>
</dbReference>
<proteinExistence type="inferred from homology"/>
<evidence type="ECO:0000256" key="5">
    <source>
        <dbReference type="PROSITE-ProRule" id="PRU00520"/>
    </source>
</evidence>
<dbReference type="PROSITE" id="PS00150">
    <property type="entry name" value="ACYLPHOSPHATASE_1"/>
    <property type="match status" value="1"/>
</dbReference>
<dbReference type="NCBIfam" id="NF011000">
    <property type="entry name" value="PRK14426.1"/>
    <property type="match status" value="1"/>
</dbReference>
<evidence type="ECO:0000256" key="4">
    <source>
        <dbReference type="ARBA" id="ARBA00047645"/>
    </source>
</evidence>
<dbReference type="Gene3D" id="3.30.70.100">
    <property type="match status" value="1"/>
</dbReference>
<dbReference type="AlphaFoldDB" id="A0A379ASZ8"/>
<evidence type="ECO:0000259" key="8">
    <source>
        <dbReference type="PROSITE" id="PS51160"/>
    </source>
</evidence>
<reference evidence="9 10" key="1">
    <citation type="submission" date="2018-06" db="EMBL/GenBank/DDBJ databases">
        <authorList>
            <consortium name="Pathogen Informatics"/>
            <person name="Doyle S."/>
        </authorList>
    </citation>
    <scope>NUCLEOTIDE SEQUENCE [LARGE SCALE GENOMIC DNA]</scope>
    <source>
        <strain evidence="10">NCTC 11297</strain>
    </source>
</reference>
<evidence type="ECO:0000256" key="3">
    <source>
        <dbReference type="ARBA" id="ARBA00015991"/>
    </source>
</evidence>
<dbReference type="InterPro" id="IPR001792">
    <property type="entry name" value="Acylphosphatase-like_dom"/>
</dbReference>
<evidence type="ECO:0000256" key="7">
    <source>
        <dbReference type="RuleBase" id="RU004168"/>
    </source>
</evidence>
<gene>
    <name evidence="9" type="primary">acyP</name>
    <name evidence="9" type="ORF">NCTC11297_01465</name>
</gene>
<dbReference type="EC" id="3.6.1.7" evidence="2 5"/>
<evidence type="ECO:0000313" key="9">
    <source>
        <dbReference type="EMBL" id="SUB24421.1"/>
    </source>
</evidence>
<comment type="similarity">
    <text evidence="1 7">Belongs to the acylphosphatase family.</text>
</comment>
<evidence type="ECO:0000256" key="2">
    <source>
        <dbReference type="ARBA" id="ARBA00012150"/>
    </source>
</evidence>
<feature type="active site" evidence="5">
    <location>
        <position position="36"/>
    </location>
</feature>
<protein>
    <recommendedName>
        <fullName evidence="3 5">Acylphosphatase</fullName>
        <ecNumber evidence="2 5">3.6.1.7</ecNumber>
    </recommendedName>
</protein>
<dbReference type="PANTHER" id="PTHR47268:SF4">
    <property type="entry name" value="ACYLPHOSPHATASE"/>
    <property type="match status" value="1"/>
</dbReference>
<comment type="catalytic activity">
    <reaction evidence="4 5 6">
        <text>an acyl phosphate + H2O = a carboxylate + phosphate + H(+)</text>
        <dbReference type="Rhea" id="RHEA:14965"/>
        <dbReference type="ChEBI" id="CHEBI:15377"/>
        <dbReference type="ChEBI" id="CHEBI:15378"/>
        <dbReference type="ChEBI" id="CHEBI:29067"/>
        <dbReference type="ChEBI" id="CHEBI:43474"/>
        <dbReference type="ChEBI" id="CHEBI:59918"/>
        <dbReference type="EC" id="3.6.1.7"/>
    </reaction>
</comment>
<keyword evidence="10" id="KW-1185">Reference proteome</keyword>
<sequence length="91" mass="10434">MKVKKFAVYGRVQGVGFRYFTWKEACKIGLTGWVKNLSDGSVLVIAKGSEEQLTQLYQWLQRGSPSAVVKQVIMKDYPDNESFHDFSVRRT</sequence>
<feature type="active site" evidence="5">
    <location>
        <position position="18"/>
    </location>
</feature>
<keyword evidence="5 6" id="KW-0378">Hydrolase</keyword>
<name>A0A379ASZ8_AVIAV</name>
<dbReference type="PROSITE" id="PS00151">
    <property type="entry name" value="ACYLPHOSPHATASE_2"/>
    <property type="match status" value="1"/>
</dbReference>
<dbReference type="EMBL" id="UGSP01000001">
    <property type="protein sequence ID" value="SUB24421.1"/>
    <property type="molecule type" value="Genomic_DNA"/>
</dbReference>